<protein>
    <submittedName>
        <fullName evidence="1">Uncharacterized protein</fullName>
    </submittedName>
</protein>
<organism evidence="1 2">
    <name type="scientific">Aspergillus turcosus</name>
    <dbReference type="NCBI Taxonomy" id="1245748"/>
    <lineage>
        <taxon>Eukaryota</taxon>
        <taxon>Fungi</taxon>
        <taxon>Dikarya</taxon>
        <taxon>Ascomycota</taxon>
        <taxon>Pezizomycotina</taxon>
        <taxon>Eurotiomycetes</taxon>
        <taxon>Eurotiomycetidae</taxon>
        <taxon>Eurotiales</taxon>
        <taxon>Aspergillaceae</taxon>
        <taxon>Aspergillus</taxon>
        <taxon>Aspergillus subgen. Fumigati</taxon>
    </lineage>
</organism>
<proteinExistence type="predicted"/>
<gene>
    <name evidence="1" type="ORF">CFD26_101433</name>
</gene>
<keyword evidence="2" id="KW-1185">Reference proteome</keyword>
<dbReference type="Proteomes" id="UP000215289">
    <property type="component" value="Unassembled WGS sequence"/>
</dbReference>
<sequence>MATLTSRGDSSWIVEYIQIHAFLRDPIGGLKKDFSDQAIIFHDLLAALIQKIADMPLGDKLWALLVAQLAQESSFLANPQIDDAEFSVPEHVMLIMEEMMQEVVASEECNIVPIIIASVPSVATKKPQKIIIDGNTRATAIMVLRLLASSGANREDVFANLDKYCSAHGLGPKWCLDLRNVVQRLYATENPTLSIIRENQEALEKFKSVTRLPGLLTQEPLFHTICLQGKFEGRPRILQPMHQMIFNDDSFGLALPARRSQAHGRPKNYVLLPLR</sequence>
<accession>A0A229WUP8</accession>
<evidence type="ECO:0000313" key="1">
    <source>
        <dbReference type="EMBL" id="RLL94407.1"/>
    </source>
</evidence>
<dbReference type="STRING" id="1245748.A0A229WUP8"/>
<dbReference type="OrthoDB" id="5978656at2759"/>
<dbReference type="AlphaFoldDB" id="A0A229WUP8"/>
<name>A0A229WUP8_9EURO</name>
<reference evidence="1 2" key="1">
    <citation type="submission" date="2018-08" db="EMBL/GenBank/DDBJ databases">
        <title>Draft genome sequences of two Aspergillus turcosus clinical strains isolated from bronchoalveolar lavage fluid: one azole-susceptible and the other azole-resistant.</title>
        <authorList>
            <person name="Parent-Michaud M."/>
            <person name="Dufresne P.J."/>
            <person name="Fournier E."/>
            <person name="Martineau C."/>
            <person name="Moreira S."/>
            <person name="Perkins V."/>
            <person name="De Repentigny L."/>
            <person name="Dufresne S.F."/>
        </authorList>
    </citation>
    <scope>NUCLEOTIDE SEQUENCE [LARGE SCALE GENOMIC DNA]</scope>
    <source>
        <strain evidence="1">HMR AF 1038</strain>
    </source>
</reference>
<dbReference type="EMBL" id="NIDN02000207">
    <property type="protein sequence ID" value="RLL94407.1"/>
    <property type="molecule type" value="Genomic_DNA"/>
</dbReference>
<evidence type="ECO:0000313" key="2">
    <source>
        <dbReference type="Proteomes" id="UP000215289"/>
    </source>
</evidence>
<comment type="caution">
    <text evidence="1">The sequence shown here is derived from an EMBL/GenBank/DDBJ whole genome shotgun (WGS) entry which is preliminary data.</text>
</comment>